<gene>
    <name evidence="1" type="ORF">ACE5LO_01090</name>
</gene>
<evidence type="ECO:0000313" key="1">
    <source>
        <dbReference type="EMBL" id="MFB5758977.1"/>
    </source>
</evidence>
<protein>
    <submittedName>
        <fullName evidence="1">Uncharacterized protein</fullName>
    </submittedName>
</protein>
<reference evidence="1 2" key="1">
    <citation type="submission" date="2024-09" db="EMBL/GenBank/DDBJ databases">
        <title>Paenibacillus zeirhizospherea sp. nov., isolated from surface of the maize (Zea mays) roots in a horticulture field, Hungary.</title>
        <authorList>
            <person name="Marton D."/>
            <person name="Farkas M."/>
            <person name="Bedics A."/>
            <person name="Toth E."/>
            <person name="Tancsics A."/>
            <person name="Boka K."/>
            <person name="Marati G."/>
            <person name="Kriszt B."/>
            <person name="Cserhati M."/>
        </authorList>
    </citation>
    <scope>NUCLEOTIDE SEQUENCE [LARGE SCALE GENOMIC DNA]</scope>
    <source>
        <strain evidence="1 2">JCM 18446</strain>
    </source>
</reference>
<name>A0ABV5BUP8_9BACL</name>
<dbReference type="Proteomes" id="UP001580430">
    <property type="component" value="Unassembled WGS sequence"/>
</dbReference>
<dbReference type="RefSeq" id="WP_375518229.1">
    <property type="nucleotide sequence ID" value="NZ_JBHIRY010000001.1"/>
</dbReference>
<sequence>MSINEEIQKLRKEVEEKAAMLQKLETEHFNIYGIWEITTEGDVEGRSTKKLGTYKGSLFDAVKKYGDQGCYSLTCTRIGHYTPTNFSIERKVHFRVYDKAIKMHDYVDTASKLKDSIPDGHHLTESNYFGCVALRWKE</sequence>
<dbReference type="EMBL" id="JBHIRY010000001">
    <property type="protein sequence ID" value="MFB5758977.1"/>
    <property type="molecule type" value="Genomic_DNA"/>
</dbReference>
<proteinExistence type="predicted"/>
<accession>A0ABV5BUP8</accession>
<evidence type="ECO:0000313" key="2">
    <source>
        <dbReference type="Proteomes" id="UP001580430"/>
    </source>
</evidence>
<organism evidence="1 2">
    <name type="scientific">Paenibacillus medicaginis</name>
    <dbReference type="NCBI Taxonomy" id="1470560"/>
    <lineage>
        <taxon>Bacteria</taxon>
        <taxon>Bacillati</taxon>
        <taxon>Bacillota</taxon>
        <taxon>Bacilli</taxon>
        <taxon>Bacillales</taxon>
        <taxon>Paenibacillaceae</taxon>
        <taxon>Paenibacillus</taxon>
    </lineage>
</organism>
<comment type="caution">
    <text evidence="1">The sequence shown here is derived from an EMBL/GenBank/DDBJ whole genome shotgun (WGS) entry which is preliminary data.</text>
</comment>
<keyword evidence="2" id="KW-1185">Reference proteome</keyword>